<feature type="compositionally biased region" description="Low complexity" evidence="3">
    <location>
        <begin position="682"/>
        <end position="692"/>
    </location>
</feature>
<feature type="compositionally biased region" description="Low complexity" evidence="3">
    <location>
        <begin position="1595"/>
        <end position="1604"/>
    </location>
</feature>
<feature type="region of interest" description="Disordered" evidence="3">
    <location>
        <begin position="1385"/>
        <end position="1415"/>
    </location>
</feature>
<dbReference type="InterPro" id="IPR050309">
    <property type="entry name" value="Type-B_Carboxylest/Lipase"/>
</dbReference>
<dbReference type="InterPro" id="IPR029058">
    <property type="entry name" value="AB_hydrolase_fold"/>
</dbReference>
<dbReference type="Proteomes" id="UP000045706">
    <property type="component" value="Unassembled WGS sequence"/>
</dbReference>
<dbReference type="Pfam" id="PF00135">
    <property type="entry name" value="COesterase"/>
    <property type="match status" value="1"/>
</dbReference>
<dbReference type="InterPro" id="IPR019826">
    <property type="entry name" value="Carboxylesterase_B_AS"/>
</dbReference>
<evidence type="ECO:0000313" key="5">
    <source>
        <dbReference type="EMBL" id="CRK42548.1"/>
    </source>
</evidence>
<keyword evidence="2" id="KW-0378">Hydrolase</keyword>
<proteinExistence type="inferred from homology"/>
<dbReference type="GO" id="GO:0000278">
    <property type="term" value="P:mitotic cell cycle"/>
    <property type="evidence" value="ECO:0007669"/>
    <property type="project" value="InterPro"/>
</dbReference>
<feature type="non-terminal residue" evidence="5">
    <location>
        <position position="1"/>
    </location>
</feature>
<feature type="compositionally biased region" description="Polar residues" evidence="3">
    <location>
        <begin position="37"/>
        <end position="51"/>
    </location>
</feature>
<dbReference type="Pfam" id="PF08654">
    <property type="entry name" value="DASH_Dad2"/>
    <property type="match status" value="1"/>
</dbReference>
<organism evidence="5 6">
    <name type="scientific">Verticillium longisporum</name>
    <name type="common">Verticillium dahliae var. longisporum</name>
    <dbReference type="NCBI Taxonomy" id="100787"/>
    <lineage>
        <taxon>Eukaryota</taxon>
        <taxon>Fungi</taxon>
        <taxon>Dikarya</taxon>
        <taxon>Ascomycota</taxon>
        <taxon>Pezizomycotina</taxon>
        <taxon>Sordariomycetes</taxon>
        <taxon>Hypocreomycetidae</taxon>
        <taxon>Glomerellales</taxon>
        <taxon>Plectosphaerellaceae</taxon>
        <taxon>Verticillium</taxon>
    </lineage>
</organism>
<feature type="region of interest" description="Disordered" evidence="3">
    <location>
        <begin position="675"/>
        <end position="880"/>
    </location>
</feature>
<feature type="compositionally biased region" description="Low complexity" evidence="3">
    <location>
        <begin position="842"/>
        <end position="869"/>
    </location>
</feature>
<comment type="similarity">
    <text evidence="1">Belongs to the type-B carboxylesterase/lipase family.</text>
</comment>
<evidence type="ECO:0000313" key="6">
    <source>
        <dbReference type="Proteomes" id="UP000045706"/>
    </source>
</evidence>
<feature type="compositionally biased region" description="Low complexity" evidence="3">
    <location>
        <begin position="646"/>
        <end position="659"/>
    </location>
</feature>
<evidence type="ECO:0000256" key="3">
    <source>
        <dbReference type="SAM" id="MobiDB-lite"/>
    </source>
</evidence>
<dbReference type="ESTHER" id="vera1-c9se42">
    <property type="family name" value="Fungal_carboxylesterase_lipase"/>
</dbReference>
<feature type="compositionally biased region" description="Low complexity" evidence="3">
    <location>
        <begin position="792"/>
        <end position="802"/>
    </location>
</feature>
<feature type="region of interest" description="Disordered" evidence="3">
    <location>
        <begin position="1595"/>
        <end position="1626"/>
    </location>
</feature>
<feature type="compositionally biased region" description="Low complexity" evidence="3">
    <location>
        <begin position="196"/>
        <end position="210"/>
    </location>
</feature>
<dbReference type="SUPFAM" id="SSF53474">
    <property type="entry name" value="alpha/beta-Hydrolases"/>
    <property type="match status" value="1"/>
</dbReference>
<feature type="compositionally biased region" description="Basic and acidic residues" evidence="3">
    <location>
        <begin position="732"/>
        <end position="752"/>
    </location>
</feature>
<dbReference type="EMBL" id="CVQI01032829">
    <property type="protein sequence ID" value="CRK42548.1"/>
    <property type="molecule type" value="Genomic_DNA"/>
</dbReference>
<feature type="compositionally biased region" description="Polar residues" evidence="3">
    <location>
        <begin position="694"/>
        <end position="713"/>
    </location>
</feature>
<feature type="region of interest" description="Disordered" evidence="3">
    <location>
        <begin position="37"/>
        <end position="59"/>
    </location>
</feature>
<dbReference type="Gene3D" id="3.40.50.1820">
    <property type="entry name" value="alpha/beta hydrolase"/>
    <property type="match status" value="1"/>
</dbReference>
<dbReference type="GO" id="GO:0072686">
    <property type="term" value="C:mitotic spindle"/>
    <property type="evidence" value="ECO:0007669"/>
    <property type="project" value="InterPro"/>
</dbReference>
<feature type="region of interest" description="Disordered" evidence="3">
    <location>
        <begin position="264"/>
        <end position="288"/>
    </location>
</feature>
<dbReference type="PANTHER" id="PTHR11559">
    <property type="entry name" value="CARBOXYLESTERASE"/>
    <property type="match status" value="1"/>
</dbReference>
<reference evidence="6" key="1">
    <citation type="submission" date="2015-05" db="EMBL/GenBank/DDBJ databases">
        <authorList>
            <person name="Fogelqvist Johan"/>
        </authorList>
    </citation>
    <scope>NUCLEOTIDE SEQUENCE [LARGE SCALE GENOMIC DNA]</scope>
</reference>
<protein>
    <recommendedName>
        <fullName evidence="4">Carboxylesterase type B domain-containing protein</fullName>
    </recommendedName>
</protein>
<dbReference type="GO" id="GO:0042729">
    <property type="term" value="C:DASH complex"/>
    <property type="evidence" value="ECO:0007669"/>
    <property type="project" value="InterPro"/>
</dbReference>
<feature type="region of interest" description="Disordered" evidence="3">
    <location>
        <begin position="184"/>
        <end position="210"/>
    </location>
</feature>
<dbReference type="InterPro" id="IPR002018">
    <property type="entry name" value="CarbesteraseB"/>
</dbReference>
<feature type="domain" description="Carboxylesterase type B" evidence="4">
    <location>
        <begin position="915"/>
        <end position="1391"/>
    </location>
</feature>
<sequence length="1709" mass="183237">RDSKTRQHRALKPLSVLLHHPTIVIRLYLSSTSSVTTQDSNAYEQPHTTTCKPEPPKLVPISTMSYHTRSLSTRLTGPGAGVRDGSSSMGGPSPALVARIEEKKAELDNLKQLRDLSAAVASQMEALEQQLSTLSDGTEAIATVIGNWHNVLRAINMASSIQNPDAKGRCDRRHKRVGTFSAADLGPYSNRTRSLTAGTGRTSRAGSSRRNVPLNARLPREHTHRITKVFGSLRHYNMASASPTPLTNPVETLASELKQLRIKSPERPVSRRRHGRSSFETDSSWEPLEAIQETREPDDANTNCNALYFQDLLEAQVFRAVGPDGINAAGPKQDLLHDYHFLASIARHCNGRFDYVLSVPESAFGDGRGTCSSPNDRTIRYGCNLLMERKETSARTLCEGHTNIVYTVLSTELVGQEDLHHQLWHSYEGGKMNFTEPIVRVTSPPAADSLVGEVVDIFIPKRSEPASETLAEKLAGIVSPDDCYASCKQVRKCSGSTEGTSSSVLTPTRSASLASSYGRIEDSVEALDKLEDELEELDAATRVDHFVSPKKNKRRSLMTMGEAPRIDRVELKRSSSVTHGFAGRSATVRVKPTGLRPTLPTLRKSASLTGLARDESKDVAGVREGGVSAPATCRKPVAARPPSLNPPKAAVKSAKAPTKASFALPGEAVARRIKEQREARRAAAAAAAAAQASPDKTTATTTPMPQRSRSTKAPTRPNFELPGEAISRRKREQREKELREQEEAEKKRREFRAQPVRVNPAASTFPRETAASRARRVKAGAGVEENAPLARSTSVTTASTASKRMSMVSGGTGRPALARAASTSSKPRGRDVAVSSDEPLASRGTSSSTLSGSGTSSGMSSGTSSGTSSKRSAVSVEEVQRQRLRGKVIYEQDNCYVEERERERREREAGLTMSQPTVCLRQGTYRGKTLNGEPTHAHLPQTIEAFLGLPYAKIPGRFRDADSLPSSEATFEAVKYGPVCPGILSEMDLAEGWAVDEDCLSANVFRPTGLNEGDAVPVVVYVHGGAFNMGKGGDRDMASFVAYARGPIIAVSFNYRVGPLGFLPSSAMEEEGLLNLGLKDQRVLLRWVRDNVAGFGGDREKVTLMGVSAGAHSIGHHLLTPDPHRDPSASAPSYRAILESGAATARSVLLAHHARHEDQFSEYLAHLRYPPSLSRQEIVLRLRVEPLPSLLAAAAKVWLPYAPSLRWPFQPVIDGPSGIIPSSPSQLWAEGRGSGAPLLTGFNSHEGATFVPDTLATDADFRAFFQTLLPGLSTADLDELSALYPAEPQAAYGLSGYRGAHFPRAAAAYAHQAYVAPVLWTACCAASRGADVWVYEFAARGAVFGGAGHGEEGGVVARDRLVVAPFEGLGRVAEAMHARFSQFIQTGEPDGRPGGGGDAHAAASGHDAGSGSGSGVVGDDVSWSRFMPPFDGDRQASAVKDFDLAVGRILVFGGGNDERAGGANPGTVARMRPLTAREIRQCRFWWQRAHLGQGTGEARAAAGRLSDAIETPSTYCGRRSAKAQRRGDGEVTYKTAIMQFTMTALLSLAALAVASPIAPESPMTLEAIKRSVVEKRCLYDTCTDCWAATPPIGSSPGSHGAAAGHCERRSAKAQRRRRRGDGDGDGDAAIMQFTITAILSLAALAVASPIAPESSITLEAIKRSVIEKRCLYDTCTDCWAATPPIGSGPGSQGAAAGHRQLGIVRRQVP</sequence>
<dbReference type="PROSITE" id="PS00122">
    <property type="entry name" value="CARBOXYLESTERASE_B_1"/>
    <property type="match status" value="1"/>
</dbReference>
<dbReference type="InterPro" id="IPR013963">
    <property type="entry name" value="DASH_Dad2"/>
</dbReference>
<gene>
    <name evidence="5" type="ORF">BN1723_005353</name>
</gene>
<accession>A0A0G4N7X9</accession>
<dbReference type="GO" id="GO:0016787">
    <property type="term" value="F:hydrolase activity"/>
    <property type="evidence" value="ECO:0007669"/>
    <property type="project" value="UniProtKB-KW"/>
</dbReference>
<evidence type="ECO:0000256" key="1">
    <source>
        <dbReference type="ARBA" id="ARBA00005964"/>
    </source>
</evidence>
<evidence type="ECO:0000256" key="2">
    <source>
        <dbReference type="ARBA" id="ARBA00022801"/>
    </source>
</evidence>
<feature type="region of interest" description="Disordered" evidence="3">
    <location>
        <begin position="621"/>
        <end position="659"/>
    </location>
</feature>
<evidence type="ECO:0000259" key="4">
    <source>
        <dbReference type="Pfam" id="PF00135"/>
    </source>
</evidence>
<name>A0A0G4N7X9_VERLO</name>